<gene>
    <name evidence="2" type="ORF">V5O48_019632</name>
</gene>
<feature type="non-terminal residue" evidence="2">
    <location>
        <position position="1"/>
    </location>
</feature>
<sequence length="160" mass="17594">YYDRFLVPKQEPDFERGPDPVEREQRSEIGSIDNARAPLSTGVEQGSVPRSRHPSRTSGFEDPRAALSPDIPTGSNNVLIPSGNHSPTEEREVANGSNRSSNNRGRSRSSSSTASTRPLLSEMEPFSTPETGRDHSSDTRSAVAEQNEYEPPTPSKDREE</sequence>
<keyword evidence="3" id="KW-1185">Reference proteome</keyword>
<feature type="compositionally biased region" description="Basic and acidic residues" evidence="1">
    <location>
        <begin position="10"/>
        <end position="27"/>
    </location>
</feature>
<feature type="non-terminal residue" evidence="2">
    <location>
        <position position="160"/>
    </location>
</feature>
<dbReference type="Proteomes" id="UP001465976">
    <property type="component" value="Unassembled WGS sequence"/>
</dbReference>
<evidence type="ECO:0000256" key="1">
    <source>
        <dbReference type="SAM" id="MobiDB-lite"/>
    </source>
</evidence>
<protein>
    <submittedName>
        <fullName evidence="2">Uncharacterized protein</fullName>
    </submittedName>
</protein>
<organism evidence="2 3">
    <name type="scientific">Marasmius crinis-equi</name>
    <dbReference type="NCBI Taxonomy" id="585013"/>
    <lineage>
        <taxon>Eukaryota</taxon>
        <taxon>Fungi</taxon>
        <taxon>Dikarya</taxon>
        <taxon>Basidiomycota</taxon>
        <taxon>Agaricomycotina</taxon>
        <taxon>Agaricomycetes</taxon>
        <taxon>Agaricomycetidae</taxon>
        <taxon>Agaricales</taxon>
        <taxon>Marasmiineae</taxon>
        <taxon>Marasmiaceae</taxon>
        <taxon>Marasmius</taxon>
    </lineage>
</organism>
<feature type="compositionally biased region" description="Polar residues" evidence="1">
    <location>
        <begin position="73"/>
        <end position="86"/>
    </location>
</feature>
<evidence type="ECO:0000313" key="3">
    <source>
        <dbReference type="Proteomes" id="UP001465976"/>
    </source>
</evidence>
<feature type="region of interest" description="Disordered" evidence="1">
    <location>
        <begin position="1"/>
        <end position="160"/>
    </location>
</feature>
<reference evidence="2 3" key="1">
    <citation type="submission" date="2024-02" db="EMBL/GenBank/DDBJ databases">
        <title>A draft genome for the cacao thread blight pathogen Marasmius crinis-equi.</title>
        <authorList>
            <person name="Cohen S.P."/>
            <person name="Baruah I.K."/>
            <person name="Amoako-Attah I."/>
            <person name="Bukari Y."/>
            <person name="Meinhardt L.W."/>
            <person name="Bailey B.A."/>
        </authorList>
    </citation>
    <scope>NUCLEOTIDE SEQUENCE [LARGE SCALE GENOMIC DNA]</scope>
    <source>
        <strain evidence="2 3">GH-76</strain>
    </source>
</reference>
<dbReference type="EMBL" id="JBAHYK010005687">
    <property type="protein sequence ID" value="KAL0562455.1"/>
    <property type="molecule type" value="Genomic_DNA"/>
</dbReference>
<name>A0ABR3EHV9_9AGAR</name>
<proteinExistence type="predicted"/>
<accession>A0ABR3EHV9</accession>
<comment type="caution">
    <text evidence="2">The sequence shown here is derived from an EMBL/GenBank/DDBJ whole genome shotgun (WGS) entry which is preliminary data.</text>
</comment>
<evidence type="ECO:0000313" key="2">
    <source>
        <dbReference type="EMBL" id="KAL0562455.1"/>
    </source>
</evidence>
<feature type="compositionally biased region" description="Low complexity" evidence="1">
    <location>
        <begin position="94"/>
        <end position="117"/>
    </location>
</feature>